<feature type="compositionally biased region" description="Low complexity" evidence="7">
    <location>
        <begin position="622"/>
        <end position="652"/>
    </location>
</feature>
<evidence type="ECO:0000256" key="1">
    <source>
        <dbReference type="ARBA" id="ARBA00004370"/>
    </source>
</evidence>
<comment type="caution">
    <text evidence="9">The sequence shown here is derived from an EMBL/GenBank/DDBJ whole genome shotgun (WGS) entry which is preliminary data.</text>
</comment>
<keyword evidence="10" id="KW-1185">Reference proteome</keyword>
<gene>
    <name evidence="9" type="ORF">AFK20_09700</name>
</gene>
<evidence type="ECO:0000313" key="9">
    <source>
        <dbReference type="EMBL" id="KND20918.1"/>
    </source>
</evidence>
<evidence type="ECO:0000256" key="2">
    <source>
        <dbReference type="ARBA" id="ARBA00022452"/>
    </source>
</evidence>
<evidence type="ECO:0000256" key="3">
    <source>
        <dbReference type="ARBA" id="ARBA00022692"/>
    </source>
</evidence>
<dbReference type="Gene3D" id="3.10.20.310">
    <property type="entry name" value="membrane protein fhac"/>
    <property type="match status" value="2"/>
</dbReference>
<feature type="region of interest" description="Disordered" evidence="7">
    <location>
        <begin position="206"/>
        <end position="231"/>
    </location>
</feature>
<dbReference type="InterPro" id="IPR000184">
    <property type="entry name" value="Bac_surfAg_D15"/>
</dbReference>
<keyword evidence="4" id="KW-0732">Signal</keyword>
<feature type="compositionally biased region" description="Low complexity" evidence="7">
    <location>
        <begin position="217"/>
        <end position="229"/>
    </location>
</feature>
<dbReference type="PANTHER" id="PTHR12815">
    <property type="entry name" value="SORTING AND ASSEMBLY MACHINERY SAMM50 PROTEIN FAMILY MEMBER"/>
    <property type="match status" value="1"/>
</dbReference>
<dbReference type="Gene3D" id="2.40.160.50">
    <property type="entry name" value="membrane protein fhac: a member of the omp85/tpsb transporter family"/>
    <property type="match status" value="1"/>
</dbReference>
<feature type="compositionally biased region" description="Polar residues" evidence="7">
    <location>
        <begin position="206"/>
        <end position="216"/>
    </location>
</feature>
<evidence type="ECO:0000313" key="10">
    <source>
        <dbReference type="Proteomes" id="UP000053900"/>
    </source>
</evidence>
<keyword evidence="6" id="KW-0998">Cell outer membrane</keyword>
<evidence type="ECO:0000259" key="8">
    <source>
        <dbReference type="Pfam" id="PF01103"/>
    </source>
</evidence>
<comment type="subcellular location">
    <subcellularLocation>
        <location evidence="1">Membrane</location>
    </subcellularLocation>
</comment>
<dbReference type="Proteomes" id="UP000053900">
    <property type="component" value="Unassembled WGS sequence"/>
</dbReference>
<evidence type="ECO:0000256" key="4">
    <source>
        <dbReference type="ARBA" id="ARBA00022729"/>
    </source>
</evidence>
<evidence type="ECO:0000256" key="6">
    <source>
        <dbReference type="ARBA" id="ARBA00023237"/>
    </source>
</evidence>
<evidence type="ECO:0000256" key="5">
    <source>
        <dbReference type="ARBA" id="ARBA00023136"/>
    </source>
</evidence>
<keyword evidence="3" id="KW-0812">Transmembrane</keyword>
<dbReference type="Pfam" id="PF01103">
    <property type="entry name" value="Omp85"/>
    <property type="match status" value="1"/>
</dbReference>
<organism evidence="9 10">
    <name type="scientific">Enhydrobacter aerosaccus</name>
    <dbReference type="NCBI Taxonomy" id="225324"/>
    <lineage>
        <taxon>Bacteria</taxon>
        <taxon>Pseudomonadati</taxon>
        <taxon>Pseudomonadota</taxon>
        <taxon>Alphaproteobacteria</taxon>
        <taxon>Hyphomicrobiales</taxon>
        <taxon>Enhydrobacter</taxon>
    </lineage>
</organism>
<protein>
    <submittedName>
        <fullName evidence="9">Surface antigen</fullName>
    </submittedName>
</protein>
<keyword evidence="5" id="KW-0472">Membrane</keyword>
<name>A0ABR5IK65_9HYPH</name>
<feature type="compositionally biased region" description="Polar residues" evidence="7">
    <location>
        <begin position="653"/>
        <end position="667"/>
    </location>
</feature>
<keyword evidence="2" id="KW-1134">Transmembrane beta strand</keyword>
<dbReference type="EMBL" id="LGSW01000009">
    <property type="protein sequence ID" value="KND20918.1"/>
    <property type="molecule type" value="Genomic_DNA"/>
</dbReference>
<evidence type="ECO:0000256" key="7">
    <source>
        <dbReference type="SAM" id="MobiDB-lite"/>
    </source>
</evidence>
<reference evidence="9 10" key="1">
    <citation type="submission" date="2015-07" db="EMBL/GenBank/DDBJ databases">
        <title>Draft genome of Enhydrobacter aerosaccus.</title>
        <authorList>
            <person name="Wang X."/>
        </authorList>
    </citation>
    <scope>NUCLEOTIDE SEQUENCE [LARGE SCALE GENOMIC DNA]</scope>
    <source>
        <strain evidence="9 10">CGMCC9176</strain>
    </source>
</reference>
<feature type="domain" description="Bacterial surface antigen (D15)" evidence="8">
    <location>
        <begin position="803"/>
        <end position="1105"/>
    </location>
</feature>
<proteinExistence type="predicted"/>
<dbReference type="PANTHER" id="PTHR12815:SF47">
    <property type="entry name" value="TRANSLOCATION AND ASSEMBLY MODULE SUBUNIT TAMA"/>
    <property type="match status" value="1"/>
</dbReference>
<sequence>MKPINLLPYRPSTALADNPFGFFHAISPLSSNPCPSNPRQSPVQSSVSNHSLFRLTPIRLAITLVSVGVVPAWGAQTPAMSATVNSSANSSVNTLANSSATNSTLTTSSAAQTTANDSKGSTAQNTTPAATAQDSITTDANTAQPYLYQLNQQRVEDKIGQQLDNQTLADFNNFNQPVATLKQNQPSVGYSKSLDQATPQSVANQINNSKPASVNTQSQSHAQAQSQAQVTEQLTAEKQNFDAINQKVSEQTNLSNQNIANQNVANQNVSNQGVANDASNIKSTDTINPNDYLPAYQQQTTALTTPQANSTVTAEPQGIVARLKNKIIGRGEGLNYIDISFANADAKLEPARNIKAALEKVTVESVSDFNASVNKLRQIAKDAAEAVGFYDTKIAFKHLGNDNIQVSLEVGKPVIVQNRIIDIRGEGGEGDNALPVYPVIEKEIPPKEGDVFSHGIYKAAKATIEGVGQTNGYFDAKWLNSSVDIILPDNTADVDLIYDTKTRYHFDEVKIYSIDKQGNLTDDPDKLPLKPKLMKALMTYQKGDGYYQPFVSEFTNNLTATRYFNGVDVDVIMPSDEAASDIAFEQSGSATLSDANSSNTTADNTADTSDTAAAILPANSTDQSLASQSNSAQSNSDQSNSDQSNSSELQSAGTVDSTTQKTVNQVQDPDDIAPIQFEVDDSTEQRLNAISRKAKNLLTAPEDMELSPEAENKSKNPLVVIANAVSKTAKKLDKDKDLPIKPREGQVIPKLTPQQVYERKQIPTYVVLNATKPHEAQVGLGYETDVGVRLTGKYQNNLVNRSGLQTGASVTLSKVDQAVEFNASLPYKHPLNDKLTGTVGYQHKEVDDLVNTFEADTVYASIARNIYHDSGWNRTYSLRYRGDKLTVDPEKYSTDSLPYPFNNYASDYTQQALLAGYAINKTVADNMLTPMWGYSQRYSLEVGAKGALSDTNMAILRAGGTGMYTFGKDNKQQVIGRLDLGYLYSGDFYDVPYRSRFFAGGDSSIRGYNTDSLGPTYGGENFLVGGDALAVGSAEYNYEFRPSFRGAVFTDFGNAYDTTGEYDNATAVSIGTGIRWQSPIGLVRLDVAKGLTGDNNDVRLHFFIGSPL</sequence>
<feature type="region of interest" description="Disordered" evidence="7">
    <location>
        <begin position="100"/>
        <end position="137"/>
    </location>
</feature>
<dbReference type="InterPro" id="IPR039910">
    <property type="entry name" value="D15-like"/>
</dbReference>
<feature type="compositionally biased region" description="Low complexity" evidence="7">
    <location>
        <begin position="100"/>
        <end position="133"/>
    </location>
</feature>
<feature type="region of interest" description="Disordered" evidence="7">
    <location>
        <begin position="621"/>
        <end position="680"/>
    </location>
</feature>
<accession>A0ABR5IK65</accession>